<reference evidence="2 3" key="1">
    <citation type="submission" date="2017-06" db="EMBL/GenBank/DDBJ databases">
        <title>Ant-infecting Ophiocordyceps genomes reveal a high diversity of potential behavioral manipulation genes and a possible major role for enterotoxins.</title>
        <authorList>
            <person name="De Bekker C."/>
            <person name="Evans H.C."/>
            <person name="Brachmann A."/>
            <person name="Hughes D.P."/>
        </authorList>
    </citation>
    <scope>NUCLEOTIDE SEQUENCE [LARGE SCALE GENOMIC DNA]</scope>
    <source>
        <strain evidence="2 3">Map64</strain>
    </source>
</reference>
<dbReference type="AlphaFoldDB" id="A0A2C5Y6U6"/>
<protein>
    <submittedName>
        <fullName evidence="2">Uncharacterized protein</fullName>
    </submittedName>
</protein>
<evidence type="ECO:0000313" key="2">
    <source>
        <dbReference type="EMBL" id="PHH65205.1"/>
    </source>
</evidence>
<keyword evidence="3" id="KW-1185">Reference proteome</keyword>
<evidence type="ECO:0000256" key="1">
    <source>
        <dbReference type="SAM" id="MobiDB-lite"/>
    </source>
</evidence>
<comment type="caution">
    <text evidence="2">The sequence shown here is derived from an EMBL/GenBank/DDBJ whole genome shotgun (WGS) entry which is preliminary data.</text>
</comment>
<dbReference type="OrthoDB" id="4864073at2759"/>
<feature type="compositionally biased region" description="Basic and acidic residues" evidence="1">
    <location>
        <begin position="398"/>
        <end position="408"/>
    </location>
</feature>
<dbReference type="EMBL" id="NJET01000020">
    <property type="protein sequence ID" value="PHH65205.1"/>
    <property type="molecule type" value="Genomic_DNA"/>
</dbReference>
<sequence length="466" mass="51842">MFLLQGAFQPFCGECAVLFYDRCHLAVWLRRFDIKAISSNAVEMWREARSEMDDLLNEIASGTRRGSNDSNGGAGGLVSSLESLYTPPDPESIDCMDKALAEIPKDDCTYRHLSTTLVPHTRIPNVFLLEYLTFQGAFAYQPCCKDIDTSGLLSALLPLDQGGDPIFKQARAWSCILQALPRLPKELRWILATVYDFSSQMLQPDTKEDVLWKMRPWLMHWYNVADELFYYFDIPASSPPEIDWFLRPCRQDAASGSSQGVSRRSSMADAKSPQPTLSEPQSSACETVVIRRDQDDGSLPLWNTWAQGIHGHGQRDARAAMVHSWLASQPSNMRLGQASGIFDPTPRGFVFFGQGQGRPGPLEPRRASVSGVNGDGRGHCHAWAPVSSQLNPRAPAFEPRHGQSRLDGDCVMGEASQSDPEGFDGEGKSATDGPWPHFSCIATPERSTLVPTVNDREQIWTWQWTT</sequence>
<organism evidence="2 3">
    <name type="scientific">Ophiocordyceps australis</name>
    <dbReference type="NCBI Taxonomy" id="1399860"/>
    <lineage>
        <taxon>Eukaryota</taxon>
        <taxon>Fungi</taxon>
        <taxon>Dikarya</taxon>
        <taxon>Ascomycota</taxon>
        <taxon>Pezizomycotina</taxon>
        <taxon>Sordariomycetes</taxon>
        <taxon>Hypocreomycetidae</taxon>
        <taxon>Hypocreales</taxon>
        <taxon>Ophiocordycipitaceae</taxon>
        <taxon>Ophiocordyceps</taxon>
    </lineage>
</organism>
<accession>A0A2C5Y6U6</accession>
<feature type="compositionally biased region" description="Polar residues" evidence="1">
    <location>
        <begin position="273"/>
        <end position="284"/>
    </location>
</feature>
<name>A0A2C5Y6U6_9HYPO</name>
<feature type="region of interest" description="Disordered" evidence="1">
    <location>
        <begin position="395"/>
        <end position="432"/>
    </location>
</feature>
<feature type="region of interest" description="Disordered" evidence="1">
    <location>
        <begin position="255"/>
        <end position="284"/>
    </location>
</feature>
<feature type="compositionally biased region" description="Low complexity" evidence="1">
    <location>
        <begin position="255"/>
        <end position="265"/>
    </location>
</feature>
<evidence type="ECO:0000313" key="3">
    <source>
        <dbReference type="Proteomes" id="UP000226192"/>
    </source>
</evidence>
<dbReference type="Proteomes" id="UP000226192">
    <property type="component" value="Unassembled WGS sequence"/>
</dbReference>
<gene>
    <name evidence="2" type="ORF">CDD81_3064</name>
</gene>
<proteinExistence type="predicted"/>